<keyword evidence="2" id="KW-1185">Reference proteome</keyword>
<evidence type="ECO:0000313" key="1">
    <source>
        <dbReference type="EMBL" id="KAL1509792.1"/>
    </source>
</evidence>
<name>A0ABD1F3G4_HYPHA</name>
<proteinExistence type="predicted"/>
<reference evidence="1 2" key="1">
    <citation type="submission" date="2024-05" db="EMBL/GenBank/DDBJ databases">
        <title>Genetic variation in Jamaican populations of the coffee berry borer (Hypothenemus hampei).</title>
        <authorList>
            <person name="Errbii M."/>
            <person name="Myrie A."/>
        </authorList>
    </citation>
    <scope>NUCLEOTIDE SEQUENCE [LARGE SCALE GENOMIC DNA]</scope>
    <source>
        <strain evidence="1">JA-Hopewell-2020-01-JO</strain>
        <tissue evidence="1">Whole body</tissue>
    </source>
</reference>
<comment type="caution">
    <text evidence="1">The sequence shown here is derived from an EMBL/GenBank/DDBJ whole genome shotgun (WGS) entry which is preliminary data.</text>
</comment>
<evidence type="ECO:0000313" key="2">
    <source>
        <dbReference type="Proteomes" id="UP001566132"/>
    </source>
</evidence>
<accession>A0ABD1F3G4</accession>
<gene>
    <name evidence="1" type="ORF">ABEB36_004474</name>
</gene>
<dbReference type="EMBL" id="JBDJPC010000003">
    <property type="protein sequence ID" value="KAL1509792.1"/>
    <property type="molecule type" value="Genomic_DNA"/>
</dbReference>
<dbReference type="AlphaFoldDB" id="A0ABD1F3G4"/>
<protein>
    <submittedName>
        <fullName evidence="1">Uncharacterized protein</fullName>
    </submittedName>
</protein>
<organism evidence="1 2">
    <name type="scientific">Hypothenemus hampei</name>
    <name type="common">Coffee berry borer</name>
    <dbReference type="NCBI Taxonomy" id="57062"/>
    <lineage>
        <taxon>Eukaryota</taxon>
        <taxon>Metazoa</taxon>
        <taxon>Ecdysozoa</taxon>
        <taxon>Arthropoda</taxon>
        <taxon>Hexapoda</taxon>
        <taxon>Insecta</taxon>
        <taxon>Pterygota</taxon>
        <taxon>Neoptera</taxon>
        <taxon>Endopterygota</taxon>
        <taxon>Coleoptera</taxon>
        <taxon>Polyphaga</taxon>
        <taxon>Cucujiformia</taxon>
        <taxon>Curculionidae</taxon>
        <taxon>Scolytinae</taxon>
        <taxon>Hypothenemus</taxon>
    </lineage>
</organism>
<dbReference type="Proteomes" id="UP001566132">
    <property type="component" value="Unassembled WGS sequence"/>
</dbReference>
<sequence length="107" mass="11554">MENKPGLVLCNVSLIGLERAGTIKDFLAMEIWKCSCDNNFPESARFCKRDNLSTGSSSSLRISDRDSPIADRAEPAKFCSAMKSLSLLRPDSFKAAATSSFNSGAAK</sequence>